<evidence type="ECO:0000256" key="1">
    <source>
        <dbReference type="SAM" id="Phobius"/>
    </source>
</evidence>
<dbReference type="InterPro" id="IPR056116">
    <property type="entry name" value="DUF7699"/>
</dbReference>
<proteinExistence type="predicted"/>
<accession>A0A9I9E5P7</accession>
<reference evidence="3" key="1">
    <citation type="submission" date="2023-03" db="UniProtKB">
        <authorList>
            <consortium name="EnsemblPlants"/>
        </authorList>
    </citation>
    <scope>IDENTIFICATION</scope>
</reference>
<organism evidence="3">
    <name type="scientific">Cucumis melo</name>
    <name type="common">Muskmelon</name>
    <dbReference type="NCBI Taxonomy" id="3656"/>
    <lineage>
        <taxon>Eukaryota</taxon>
        <taxon>Viridiplantae</taxon>
        <taxon>Streptophyta</taxon>
        <taxon>Embryophyta</taxon>
        <taxon>Tracheophyta</taxon>
        <taxon>Spermatophyta</taxon>
        <taxon>Magnoliopsida</taxon>
        <taxon>eudicotyledons</taxon>
        <taxon>Gunneridae</taxon>
        <taxon>Pentapetalae</taxon>
        <taxon>rosids</taxon>
        <taxon>fabids</taxon>
        <taxon>Cucurbitales</taxon>
        <taxon>Cucurbitaceae</taxon>
        <taxon>Benincaseae</taxon>
        <taxon>Cucumis</taxon>
    </lineage>
</organism>
<keyword evidence="1" id="KW-0472">Membrane</keyword>
<sequence length="96" mass="11112">MNAGDVCRGNTVLFTQKVYVKFDKVTRHGGLIRKRTVAGRVVKESYGASKQQHTFTINLFASNIHCNDYVAVSKFFLFYVLWLIYLSIWDSCFQHL</sequence>
<evidence type="ECO:0000313" key="3">
    <source>
        <dbReference type="EnsemblPlants" id="MELO3C029140.2.1"/>
    </source>
</evidence>
<dbReference type="EnsemblPlants" id="MELO3C029140.2.1">
    <property type="protein sequence ID" value="MELO3C029140.2.1"/>
    <property type="gene ID" value="MELO3C029140.2"/>
</dbReference>
<dbReference type="AlphaFoldDB" id="A0A9I9E5P7"/>
<dbReference type="PANTHER" id="PTHR35323:SF2">
    <property type="entry name" value="SAP DOMAIN-CONTAINING PROTEIN"/>
    <property type="match status" value="1"/>
</dbReference>
<name>A0A9I9E5P7_CUCME</name>
<feature type="transmembrane region" description="Helical" evidence="1">
    <location>
        <begin position="69"/>
        <end position="88"/>
    </location>
</feature>
<dbReference type="Pfam" id="PF24766">
    <property type="entry name" value="DUF7699"/>
    <property type="match status" value="1"/>
</dbReference>
<evidence type="ECO:0000259" key="2">
    <source>
        <dbReference type="Pfam" id="PF24766"/>
    </source>
</evidence>
<protein>
    <recommendedName>
        <fullName evidence="2">DUF7699 domain-containing protein</fullName>
    </recommendedName>
</protein>
<feature type="domain" description="DUF7699" evidence="2">
    <location>
        <begin position="7"/>
        <end position="63"/>
    </location>
</feature>
<keyword evidence="1" id="KW-1133">Transmembrane helix</keyword>
<keyword evidence="1" id="KW-0812">Transmembrane</keyword>
<dbReference type="Gramene" id="MELO3C029140.2.1">
    <property type="protein sequence ID" value="MELO3C029140.2.1"/>
    <property type="gene ID" value="MELO3C029140.2"/>
</dbReference>
<dbReference type="PANTHER" id="PTHR35323">
    <property type="entry name" value="SAP DOMAIN-CONTAINING PROTEIN"/>
    <property type="match status" value="1"/>
</dbReference>